<dbReference type="Pfam" id="PF00014">
    <property type="entry name" value="Kunitz_BPTI"/>
    <property type="match status" value="1"/>
</dbReference>
<evidence type="ECO:0000256" key="5">
    <source>
        <dbReference type="ARBA" id="ARBA00023157"/>
    </source>
</evidence>
<dbReference type="OrthoDB" id="4473401at2759"/>
<evidence type="ECO:0000256" key="2">
    <source>
        <dbReference type="ARBA" id="ARBA00008415"/>
    </source>
</evidence>
<evidence type="ECO:0000256" key="4">
    <source>
        <dbReference type="ARBA" id="ARBA00022656"/>
    </source>
</evidence>
<dbReference type="GO" id="GO:0005615">
    <property type="term" value="C:extracellular space"/>
    <property type="evidence" value="ECO:0007669"/>
    <property type="project" value="TreeGrafter"/>
</dbReference>
<dbReference type="Ensembl" id="ENSSFOT00015037921.2">
    <property type="protein sequence ID" value="ENSSFOP00015037507.2"/>
    <property type="gene ID" value="ENSSFOG00015023874.2"/>
</dbReference>
<comment type="similarity">
    <text evidence="2">Belongs to the venom Kunitz-type family.</text>
</comment>
<dbReference type="PROSITE" id="PS50279">
    <property type="entry name" value="BPTI_KUNITZ_2"/>
    <property type="match status" value="1"/>
</dbReference>
<keyword evidence="5" id="KW-1015">Disulfide bond</keyword>
<dbReference type="GeneTree" id="ENSGT01030000234953"/>
<dbReference type="InterPro" id="IPR036880">
    <property type="entry name" value="Kunitz_BPTI_sf"/>
</dbReference>
<dbReference type="SUPFAM" id="SSF57362">
    <property type="entry name" value="BPTI-like"/>
    <property type="match status" value="1"/>
</dbReference>
<evidence type="ECO:0000313" key="8">
    <source>
        <dbReference type="Proteomes" id="UP000694397"/>
    </source>
</evidence>
<evidence type="ECO:0000259" key="6">
    <source>
        <dbReference type="PROSITE" id="PS50279"/>
    </source>
</evidence>
<name>A0A8C9SHF2_SCLFO</name>
<reference evidence="7" key="3">
    <citation type="submission" date="2025-09" db="UniProtKB">
        <authorList>
            <consortium name="Ensembl"/>
        </authorList>
    </citation>
    <scope>IDENTIFICATION</scope>
</reference>
<proteinExistence type="inferred from homology"/>
<accession>A0A8C9SHF2</accession>
<sequence>LSRGGGSDMKSYGHCFNNYILWHYDSINERCTHFKYSGCGGNGNRFIDELSCNATCSGIHGRENGFAEV</sequence>
<organism evidence="7 8">
    <name type="scientific">Scleropages formosus</name>
    <name type="common">Asian bonytongue</name>
    <name type="synonym">Osteoglossum formosum</name>
    <dbReference type="NCBI Taxonomy" id="113540"/>
    <lineage>
        <taxon>Eukaryota</taxon>
        <taxon>Metazoa</taxon>
        <taxon>Chordata</taxon>
        <taxon>Craniata</taxon>
        <taxon>Vertebrata</taxon>
        <taxon>Euteleostomi</taxon>
        <taxon>Actinopterygii</taxon>
        <taxon>Neopterygii</taxon>
        <taxon>Teleostei</taxon>
        <taxon>Osteoglossocephala</taxon>
        <taxon>Osteoglossomorpha</taxon>
        <taxon>Osteoglossiformes</taxon>
        <taxon>Osteoglossidae</taxon>
        <taxon>Scleropages</taxon>
    </lineage>
</organism>
<dbReference type="PROSITE" id="PS00280">
    <property type="entry name" value="BPTI_KUNITZ_1"/>
    <property type="match status" value="1"/>
</dbReference>
<dbReference type="InterPro" id="IPR050098">
    <property type="entry name" value="TFPI/VKTCI-like"/>
</dbReference>
<keyword evidence="3" id="KW-0964">Secreted</keyword>
<dbReference type="AlphaFoldDB" id="A0A8C9SHF2"/>
<dbReference type="InterPro" id="IPR002223">
    <property type="entry name" value="Kunitz_BPTI"/>
</dbReference>
<reference evidence="7 8" key="1">
    <citation type="submission" date="2019-04" db="EMBL/GenBank/DDBJ databases">
        <authorList>
            <consortium name="Wellcome Sanger Institute Data Sharing"/>
        </authorList>
    </citation>
    <scope>NUCLEOTIDE SEQUENCE [LARGE SCALE GENOMIC DNA]</scope>
</reference>
<dbReference type="Gene3D" id="4.10.410.10">
    <property type="entry name" value="Pancreatic trypsin inhibitor Kunitz domain"/>
    <property type="match status" value="1"/>
</dbReference>
<dbReference type="InterPro" id="IPR020901">
    <property type="entry name" value="Prtase_inh_Kunz-CS"/>
</dbReference>
<keyword evidence="4" id="KW-0800">Toxin</keyword>
<dbReference type="PANTHER" id="PTHR10083">
    <property type="entry name" value="KUNITZ-TYPE PROTEASE INHIBITOR-RELATED"/>
    <property type="match status" value="1"/>
</dbReference>
<dbReference type="Proteomes" id="UP000694397">
    <property type="component" value="Chromosome 7"/>
</dbReference>
<dbReference type="GO" id="GO:0004867">
    <property type="term" value="F:serine-type endopeptidase inhibitor activity"/>
    <property type="evidence" value="ECO:0007669"/>
    <property type="project" value="InterPro"/>
</dbReference>
<evidence type="ECO:0000256" key="1">
    <source>
        <dbReference type="ARBA" id="ARBA00004613"/>
    </source>
</evidence>
<feature type="domain" description="BPTI/Kunitz inhibitor" evidence="6">
    <location>
        <begin position="13"/>
        <end position="56"/>
    </location>
</feature>
<dbReference type="SMART" id="SM00131">
    <property type="entry name" value="KU"/>
    <property type="match status" value="1"/>
</dbReference>
<protein>
    <recommendedName>
        <fullName evidence="6">BPTI/Kunitz inhibitor domain-containing protein</fullName>
    </recommendedName>
</protein>
<evidence type="ECO:0000313" key="7">
    <source>
        <dbReference type="Ensembl" id="ENSSFOP00015037507.2"/>
    </source>
</evidence>
<comment type="subcellular location">
    <subcellularLocation>
        <location evidence="1">Secreted</location>
    </subcellularLocation>
</comment>
<keyword evidence="8" id="KW-1185">Reference proteome</keyword>
<evidence type="ECO:0000256" key="3">
    <source>
        <dbReference type="ARBA" id="ARBA00022525"/>
    </source>
</evidence>
<dbReference type="PANTHER" id="PTHR10083:SF217">
    <property type="entry name" value="BOOPHILIN-H2"/>
    <property type="match status" value="1"/>
</dbReference>
<reference evidence="7" key="2">
    <citation type="submission" date="2025-08" db="UniProtKB">
        <authorList>
            <consortium name="Ensembl"/>
        </authorList>
    </citation>
    <scope>IDENTIFICATION</scope>
</reference>